<sequence>MALIPNSIVGTSAAYIYPPSHFALSPIIETTNTATGPTDTSDDATGKATGGPQLQALSGRDFNQQSPQQQPHPPSEPPTEEQLEDFHEHPSTTNTAGPTVAQASTSRAARDSWTAFGRSITGPIIRRHPDRPRRRYRDAYGDFRFSYGGRRRPESSTYGTPR</sequence>
<evidence type="ECO:0000313" key="2">
    <source>
        <dbReference type="Proteomes" id="UP000799754"/>
    </source>
</evidence>
<reference evidence="1" key="1">
    <citation type="journal article" date="2020" name="Stud. Mycol.">
        <title>101 Dothideomycetes genomes: a test case for predicting lifestyles and emergence of pathogens.</title>
        <authorList>
            <person name="Haridas S."/>
            <person name="Albert R."/>
            <person name="Binder M."/>
            <person name="Bloem J."/>
            <person name="Labutti K."/>
            <person name="Salamov A."/>
            <person name="Andreopoulos B."/>
            <person name="Baker S."/>
            <person name="Barry K."/>
            <person name="Bills G."/>
            <person name="Bluhm B."/>
            <person name="Cannon C."/>
            <person name="Castanera R."/>
            <person name="Culley D."/>
            <person name="Daum C."/>
            <person name="Ezra D."/>
            <person name="Gonzalez J."/>
            <person name="Henrissat B."/>
            <person name="Kuo A."/>
            <person name="Liang C."/>
            <person name="Lipzen A."/>
            <person name="Lutzoni F."/>
            <person name="Magnuson J."/>
            <person name="Mondo S."/>
            <person name="Nolan M."/>
            <person name="Ohm R."/>
            <person name="Pangilinan J."/>
            <person name="Park H.-J."/>
            <person name="Ramirez L."/>
            <person name="Alfaro M."/>
            <person name="Sun H."/>
            <person name="Tritt A."/>
            <person name="Yoshinaga Y."/>
            <person name="Zwiers L.-H."/>
            <person name="Turgeon B."/>
            <person name="Goodwin S."/>
            <person name="Spatafora J."/>
            <person name="Crous P."/>
            <person name="Grigoriev I."/>
        </authorList>
    </citation>
    <scope>NUCLEOTIDE SEQUENCE</scope>
    <source>
        <strain evidence="1">CBS 525.71</strain>
    </source>
</reference>
<accession>A0ACB6S259</accession>
<dbReference type="Proteomes" id="UP000799754">
    <property type="component" value="Unassembled WGS sequence"/>
</dbReference>
<gene>
    <name evidence="1" type="ORF">BU25DRAFT_420841</name>
</gene>
<evidence type="ECO:0000313" key="1">
    <source>
        <dbReference type="EMBL" id="KAF2628356.1"/>
    </source>
</evidence>
<dbReference type="EMBL" id="MU006713">
    <property type="protein sequence ID" value="KAF2628356.1"/>
    <property type="molecule type" value="Genomic_DNA"/>
</dbReference>
<organism evidence="1 2">
    <name type="scientific">Macroventuria anomochaeta</name>
    <dbReference type="NCBI Taxonomy" id="301207"/>
    <lineage>
        <taxon>Eukaryota</taxon>
        <taxon>Fungi</taxon>
        <taxon>Dikarya</taxon>
        <taxon>Ascomycota</taxon>
        <taxon>Pezizomycotina</taxon>
        <taxon>Dothideomycetes</taxon>
        <taxon>Pleosporomycetidae</taxon>
        <taxon>Pleosporales</taxon>
        <taxon>Pleosporineae</taxon>
        <taxon>Didymellaceae</taxon>
        <taxon>Macroventuria</taxon>
    </lineage>
</organism>
<comment type="caution">
    <text evidence="1">The sequence shown here is derived from an EMBL/GenBank/DDBJ whole genome shotgun (WGS) entry which is preliminary data.</text>
</comment>
<keyword evidence="2" id="KW-1185">Reference proteome</keyword>
<protein>
    <submittedName>
        <fullName evidence="1">Uncharacterized protein</fullName>
    </submittedName>
</protein>
<name>A0ACB6S259_9PLEO</name>
<proteinExistence type="predicted"/>